<keyword evidence="2" id="KW-1185">Reference proteome</keyword>
<evidence type="ECO:0000313" key="2">
    <source>
        <dbReference type="Proteomes" id="UP000499080"/>
    </source>
</evidence>
<name>A0A4Y2PNM1_ARAVE</name>
<gene>
    <name evidence="1" type="ORF">AVEN_124353_1</name>
</gene>
<comment type="caution">
    <text evidence="1">The sequence shown here is derived from an EMBL/GenBank/DDBJ whole genome shotgun (WGS) entry which is preliminary data.</text>
</comment>
<dbReference type="Proteomes" id="UP000499080">
    <property type="component" value="Unassembled WGS sequence"/>
</dbReference>
<accession>A0A4Y2PNM1</accession>
<dbReference type="AlphaFoldDB" id="A0A4Y2PNM1"/>
<organism evidence="1 2">
    <name type="scientific">Araneus ventricosus</name>
    <name type="common">Orbweaver spider</name>
    <name type="synonym">Epeira ventricosa</name>
    <dbReference type="NCBI Taxonomy" id="182803"/>
    <lineage>
        <taxon>Eukaryota</taxon>
        <taxon>Metazoa</taxon>
        <taxon>Ecdysozoa</taxon>
        <taxon>Arthropoda</taxon>
        <taxon>Chelicerata</taxon>
        <taxon>Arachnida</taxon>
        <taxon>Araneae</taxon>
        <taxon>Araneomorphae</taxon>
        <taxon>Entelegynae</taxon>
        <taxon>Araneoidea</taxon>
        <taxon>Araneidae</taxon>
        <taxon>Araneus</taxon>
    </lineage>
</organism>
<sequence>MGKTDRAYNAKSAIHTFKQRPNMAAVYPCDWQLPIKIESGTKAMGKRVSLLKRRIEGFSLTLKARWSYRFAPDCQGVTKFLLSRFHCERRFSIFENYRMVM</sequence>
<protein>
    <submittedName>
        <fullName evidence="1">Uncharacterized protein</fullName>
    </submittedName>
</protein>
<dbReference type="EMBL" id="BGPR01011751">
    <property type="protein sequence ID" value="GBN52781.1"/>
    <property type="molecule type" value="Genomic_DNA"/>
</dbReference>
<reference evidence="1 2" key="1">
    <citation type="journal article" date="2019" name="Sci. Rep.">
        <title>Orb-weaving spider Araneus ventricosus genome elucidates the spidroin gene catalogue.</title>
        <authorList>
            <person name="Kono N."/>
            <person name="Nakamura H."/>
            <person name="Ohtoshi R."/>
            <person name="Moran D.A.P."/>
            <person name="Shinohara A."/>
            <person name="Yoshida Y."/>
            <person name="Fujiwara M."/>
            <person name="Mori M."/>
            <person name="Tomita M."/>
            <person name="Arakawa K."/>
        </authorList>
    </citation>
    <scope>NUCLEOTIDE SEQUENCE [LARGE SCALE GENOMIC DNA]</scope>
</reference>
<evidence type="ECO:0000313" key="1">
    <source>
        <dbReference type="EMBL" id="GBN52781.1"/>
    </source>
</evidence>
<proteinExistence type="predicted"/>